<feature type="compositionally biased region" description="Low complexity" evidence="1">
    <location>
        <begin position="10"/>
        <end position="20"/>
    </location>
</feature>
<sequence length="204" mass="21653">MDFSQSTAWPALHPPLLTRLPRPPVHPNPASLPPSQRYKSNQFPTLQDEIDQLDWDEDQWINSLHDTRGFGFSWLVPLGRQNTQEEDAESAFSSSPRATSAEPLPDEAAQPNGINGDASMEGAEVVDLDADIEDADADATVSGSEEEEDEEEGSGSEAGTGSGTASSQEDLGMRSGAGTETEGGTVSRESRAASVASGEESMES</sequence>
<protein>
    <submittedName>
        <fullName evidence="2">Uncharacterized protein</fullName>
    </submittedName>
</protein>
<dbReference type="EMBL" id="MCGR01000140">
    <property type="protein sequence ID" value="ORY40629.1"/>
    <property type="molecule type" value="Genomic_DNA"/>
</dbReference>
<feature type="region of interest" description="Disordered" evidence="1">
    <location>
        <begin position="1"/>
        <end position="40"/>
    </location>
</feature>
<organism evidence="2 3">
    <name type="scientific">Leucosporidium creatinivorum</name>
    <dbReference type="NCBI Taxonomy" id="106004"/>
    <lineage>
        <taxon>Eukaryota</taxon>
        <taxon>Fungi</taxon>
        <taxon>Dikarya</taxon>
        <taxon>Basidiomycota</taxon>
        <taxon>Pucciniomycotina</taxon>
        <taxon>Microbotryomycetes</taxon>
        <taxon>Leucosporidiales</taxon>
        <taxon>Leucosporidium</taxon>
    </lineage>
</organism>
<evidence type="ECO:0000256" key="1">
    <source>
        <dbReference type="SAM" id="MobiDB-lite"/>
    </source>
</evidence>
<dbReference type="AlphaFoldDB" id="A0A1Y2C0T2"/>
<keyword evidence="3" id="KW-1185">Reference proteome</keyword>
<feature type="compositionally biased region" description="Low complexity" evidence="1">
    <location>
        <begin position="192"/>
        <end position="204"/>
    </location>
</feature>
<feature type="compositionally biased region" description="Pro residues" evidence="1">
    <location>
        <begin position="21"/>
        <end position="32"/>
    </location>
</feature>
<accession>A0A1Y2C0T2</accession>
<dbReference type="OrthoDB" id="2537615at2759"/>
<feature type="compositionally biased region" description="Acidic residues" evidence="1">
    <location>
        <begin position="124"/>
        <end position="137"/>
    </location>
</feature>
<gene>
    <name evidence="2" type="ORF">BCR35DRAFT_311399</name>
</gene>
<dbReference type="Proteomes" id="UP000193467">
    <property type="component" value="Unassembled WGS sequence"/>
</dbReference>
<name>A0A1Y2C0T2_9BASI</name>
<reference evidence="2 3" key="1">
    <citation type="submission" date="2016-07" db="EMBL/GenBank/DDBJ databases">
        <title>Pervasive Adenine N6-methylation of Active Genes in Fungi.</title>
        <authorList>
            <consortium name="DOE Joint Genome Institute"/>
            <person name="Mondo S.J."/>
            <person name="Dannebaum R.O."/>
            <person name="Kuo R.C."/>
            <person name="Labutti K."/>
            <person name="Haridas S."/>
            <person name="Kuo A."/>
            <person name="Salamov A."/>
            <person name="Ahrendt S.R."/>
            <person name="Lipzen A."/>
            <person name="Sullivan W."/>
            <person name="Andreopoulos W.B."/>
            <person name="Clum A."/>
            <person name="Lindquist E."/>
            <person name="Daum C."/>
            <person name="Ramamoorthy G.K."/>
            <person name="Gryganskyi A."/>
            <person name="Culley D."/>
            <person name="Magnuson J.K."/>
            <person name="James T.Y."/>
            <person name="O'Malley M.A."/>
            <person name="Stajich J.E."/>
            <person name="Spatafora J.W."/>
            <person name="Visel A."/>
            <person name="Grigoriev I.V."/>
        </authorList>
    </citation>
    <scope>NUCLEOTIDE SEQUENCE [LARGE SCALE GENOMIC DNA]</scope>
    <source>
        <strain evidence="2 3">62-1032</strain>
    </source>
</reference>
<dbReference type="InParanoid" id="A0A1Y2C0T2"/>
<proteinExistence type="predicted"/>
<feature type="region of interest" description="Disordered" evidence="1">
    <location>
        <begin position="81"/>
        <end position="204"/>
    </location>
</feature>
<comment type="caution">
    <text evidence="2">The sequence shown here is derived from an EMBL/GenBank/DDBJ whole genome shotgun (WGS) entry which is preliminary data.</text>
</comment>
<dbReference type="STRING" id="106004.A0A1Y2C0T2"/>
<evidence type="ECO:0000313" key="3">
    <source>
        <dbReference type="Proteomes" id="UP000193467"/>
    </source>
</evidence>
<feature type="compositionally biased region" description="Acidic residues" evidence="1">
    <location>
        <begin position="144"/>
        <end position="154"/>
    </location>
</feature>
<evidence type="ECO:0000313" key="2">
    <source>
        <dbReference type="EMBL" id="ORY40629.1"/>
    </source>
</evidence>